<dbReference type="PANTHER" id="PTHR43409">
    <property type="entry name" value="ANAEROBIC MAGNESIUM-PROTOPORPHYRIN IX MONOMETHYL ESTER CYCLASE-RELATED"/>
    <property type="match status" value="1"/>
</dbReference>
<evidence type="ECO:0000256" key="4">
    <source>
        <dbReference type="ARBA" id="ARBA00023004"/>
    </source>
</evidence>
<dbReference type="InterPro" id="IPR007197">
    <property type="entry name" value="rSAM"/>
</dbReference>
<dbReference type="SFLD" id="SFLDS00029">
    <property type="entry name" value="Radical_SAM"/>
    <property type="match status" value="1"/>
</dbReference>
<evidence type="ECO:0000256" key="2">
    <source>
        <dbReference type="ARBA" id="ARBA00022691"/>
    </source>
</evidence>
<dbReference type="GO" id="GO:0051536">
    <property type="term" value="F:iron-sulfur cluster binding"/>
    <property type="evidence" value="ECO:0007669"/>
    <property type="project" value="UniProtKB-KW"/>
</dbReference>
<dbReference type="CDD" id="cd01335">
    <property type="entry name" value="Radical_SAM"/>
    <property type="match status" value="1"/>
</dbReference>
<dbReference type="InterPro" id="IPR023404">
    <property type="entry name" value="rSAM_horseshoe"/>
</dbReference>
<evidence type="ECO:0000256" key="5">
    <source>
        <dbReference type="ARBA" id="ARBA00023014"/>
    </source>
</evidence>
<dbReference type="InterPro" id="IPR051198">
    <property type="entry name" value="BchE-like"/>
</dbReference>
<dbReference type="PROSITE" id="PS51918">
    <property type="entry name" value="RADICAL_SAM"/>
    <property type="match status" value="1"/>
</dbReference>
<organism evidence="7 8">
    <name type="scientific">Desulfonatronum thiosulfatophilum</name>
    <dbReference type="NCBI Taxonomy" id="617002"/>
    <lineage>
        <taxon>Bacteria</taxon>
        <taxon>Pseudomonadati</taxon>
        <taxon>Thermodesulfobacteriota</taxon>
        <taxon>Desulfovibrionia</taxon>
        <taxon>Desulfovibrionales</taxon>
        <taxon>Desulfonatronaceae</taxon>
        <taxon>Desulfonatronum</taxon>
    </lineage>
</organism>
<keyword evidence="8" id="KW-1185">Reference proteome</keyword>
<dbReference type="Proteomes" id="UP000198771">
    <property type="component" value="Unassembled WGS sequence"/>
</dbReference>
<gene>
    <name evidence="7" type="ORF">SAMN05660653_02150</name>
</gene>
<dbReference type="GO" id="GO:0003824">
    <property type="term" value="F:catalytic activity"/>
    <property type="evidence" value="ECO:0007669"/>
    <property type="project" value="InterPro"/>
</dbReference>
<evidence type="ECO:0000313" key="7">
    <source>
        <dbReference type="EMBL" id="SDB44735.1"/>
    </source>
</evidence>
<dbReference type="Pfam" id="PF04055">
    <property type="entry name" value="Radical_SAM"/>
    <property type="match status" value="1"/>
</dbReference>
<dbReference type="SMART" id="SM00729">
    <property type="entry name" value="Elp3"/>
    <property type="match status" value="1"/>
</dbReference>
<keyword evidence="4" id="KW-0408">Iron</keyword>
<dbReference type="SFLD" id="SFLDG01082">
    <property type="entry name" value="B12-binding_domain_containing"/>
    <property type="match status" value="1"/>
</dbReference>
<dbReference type="Gene3D" id="3.40.50.280">
    <property type="entry name" value="Cobalamin-binding domain"/>
    <property type="match status" value="1"/>
</dbReference>
<comment type="cofactor">
    <cofactor evidence="1">
        <name>[4Fe-4S] cluster</name>
        <dbReference type="ChEBI" id="CHEBI:49883"/>
    </cofactor>
</comment>
<dbReference type="GO" id="GO:0005829">
    <property type="term" value="C:cytosol"/>
    <property type="evidence" value="ECO:0007669"/>
    <property type="project" value="TreeGrafter"/>
</dbReference>
<evidence type="ECO:0000256" key="3">
    <source>
        <dbReference type="ARBA" id="ARBA00022723"/>
    </source>
</evidence>
<evidence type="ECO:0000256" key="1">
    <source>
        <dbReference type="ARBA" id="ARBA00001966"/>
    </source>
</evidence>
<keyword evidence="3" id="KW-0479">Metal-binding</keyword>
<keyword evidence="5" id="KW-0411">Iron-sulfur</keyword>
<dbReference type="GO" id="GO:0046872">
    <property type="term" value="F:metal ion binding"/>
    <property type="evidence" value="ECO:0007669"/>
    <property type="project" value="UniProtKB-KW"/>
</dbReference>
<dbReference type="PANTHER" id="PTHR43409:SF15">
    <property type="entry name" value="PUTATIVE-RELATED"/>
    <property type="match status" value="1"/>
</dbReference>
<proteinExistence type="predicted"/>
<reference evidence="7 8" key="1">
    <citation type="submission" date="2016-10" db="EMBL/GenBank/DDBJ databases">
        <authorList>
            <person name="de Groot N.N."/>
        </authorList>
    </citation>
    <scope>NUCLEOTIDE SEQUENCE [LARGE SCALE GENOMIC DNA]</scope>
    <source>
        <strain evidence="7 8">ASO4-2</strain>
    </source>
</reference>
<name>A0A1G6DIS5_9BACT</name>
<dbReference type="EMBL" id="FMXO01000012">
    <property type="protein sequence ID" value="SDB44735.1"/>
    <property type="molecule type" value="Genomic_DNA"/>
</dbReference>
<dbReference type="AlphaFoldDB" id="A0A1G6DIS5"/>
<evidence type="ECO:0000313" key="8">
    <source>
        <dbReference type="Proteomes" id="UP000198771"/>
    </source>
</evidence>
<sequence length="321" mass="36448">MTYWYPGVTAMVHLLRRIWPKVPIVLGGVYATLCPEHAKSEEVDLVLQGPFEEPRSWGRFWRLWGMSAPPIPPDAGLHLALDLYDRPDFSVLLGSRGCPFRCSYCASGQLFSGFRRRSPESLFSALEQDFQRGVRDFAFQDDALLVDAQSWLVPWLEMTARLKSPVRLHTPNAVHIRYLNQSLCTMMRKARFVTIRLGLETSSFAHRNDQKLDAEHWERGVRALFSAGFQSERIGVYILSGLPGQEFDDVVASVRFVRSFGLQPHLAHYSPIPGTQLFQQACAASDHPLASEPLFHNPSLWPCVPGGFSPERQRNLQRLLE</sequence>
<dbReference type="InterPro" id="IPR006638">
    <property type="entry name" value="Elp3/MiaA/NifB-like_rSAM"/>
</dbReference>
<dbReference type="Gene3D" id="3.80.30.20">
    <property type="entry name" value="tm_1862 like domain"/>
    <property type="match status" value="1"/>
</dbReference>
<dbReference type="SUPFAM" id="SSF102114">
    <property type="entry name" value="Radical SAM enzymes"/>
    <property type="match status" value="1"/>
</dbReference>
<dbReference type="InterPro" id="IPR058240">
    <property type="entry name" value="rSAM_sf"/>
</dbReference>
<accession>A0A1G6DIS5</accession>
<feature type="domain" description="Radical SAM core" evidence="6">
    <location>
        <begin position="83"/>
        <end position="321"/>
    </location>
</feature>
<evidence type="ECO:0000259" key="6">
    <source>
        <dbReference type="PROSITE" id="PS51918"/>
    </source>
</evidence>
<keyword evidence="2" id="KW-0949">S-adenosyl-L-methionine</keyword>
<dbReference type="STRING" id="617002.SAMN05660653_02150"/>
<protein>
    <submittedName>
        <fullName evidence="7">Radical SAM superfamily protein</fullName>
    </submittedName>
</protein>